<proteinExistence type="predicted"/>
<sequence>MSPYRLVFGKLCHLPIELEHKAYWAVRQCNLDLDTVCVERKLQFQELEEIRLEAYENSKIYKEKTKAFHDKLILRKQFVVGQKVLLYNSILKLMPGKLRFRWIGPFVVTNVFPYGVVKIQSLGTNRVFKVNGHRLKPFYEGFQEHIVEELKLSNPIYVD</sequence>
<dbReference type="PANTHER" id="PTHR47266">
    <property type="entry name" value="ENDONUCLEASE-RELATED"/>
    <property type="match status" value="1"/>
</dbReference>
<organism evidence="1 2">
    <name type="scientific">Hevea brasiliensis</name>
    <name type="common">Para rubber tree</name>
    <name type="synonym">Siphonia brasiliensis</name>
    <dbReference type="NCBI Taxonomy" id="3981"/>
    <lineage>
        <taxon>Eukaryota</taxon>
        <taxon>Viridiplantae</taxon>
        <taxon>Streptophyta</taxon>
        <taxon>Embryophyta</taxon>
        <taxon>Tracheophyta</taxon>
        <taxon>Spermatophyta</taxon>
        <taxon>Magnoliopsida</taxon>
        <taxon>eudicotyledons</taxon>
        <taxon>Gunneridae</taxon>
        <taxon>Pentapetalae</taxon>
        <taxon>rosids</taxon>
        <taxon>fabids</taxon>
        <taxon>Malpighiales</taxon>
        <taxon>Euphorbiaceae</taxon>
        <taxon>Crotonoideae</taxon>
        <taxon>Micrandreae</taxon>
        <taxon>Hevea</taxon>
    </lineage>
</organism>
<accession>A0ABQ9KVM8</accession>
<evidence type="ECO:0000313" key="1">
    <source>
        <dbReference type="EMBL" id="KAJ9152583.1"/>
    </source>
</evidence>
<evidence type="ECO:0000313" key="2">
    <source>
        <dbReference type="Proteomes" id="UP001174677"/>
    </source>
</evidence>
<protein>
    <recommendedName>
        <fullName evidence="3">Reverse transcriptase domain-containing protein</fullName>
    </recommendedName>
</protein>
<dbReference type="Proteomes" id="UP001174677">
    <property type="component" value="Chromosome 15"/>
</dbReference>
<evidence type="ECO:0008006" key="3">
    <source>
        <dbReference type="Google" id="ProtNLM"/>
    </source>
</evidence>
<name>A0ABQ9KVM8_HEVBR</name>
<comment type="caution">
    <text evidence="1">The sequence shown here is derived from an EMBL/GenBank/DDBJ whole genome shotgun (WGS) entry which is preliminary data.</text>
</comment>
<reference evidence="1 2" key="1">
    <citation type="journal article" date="2023" name="Plant Biotechnol. J.">
        <title>Chromosome-level wild Hevea brasiliensis genome provides new tools for genomic-assisted breeding and valuable loci to elevate rubber yield.</title>
        <authorList>
            <person name="Cheng H."/>
            <person name="Song X."/>
            <person name="Hu Y."/>
            <person name="Wu T."/>
            <person name="Yang Q."/>
            <person name="An Z."/>
            <person name="Feng S."/>
            <person name="Deng Z."/>
            <person name="Wu W."/>
            <person name="Zeng X."/>
            <person name="Tu M."/>
            <person name="Wang X."/>
            <person name="Huang H."/>
        </authorList>
    </citation>
    <scope>NUCLEOTIDE SEQUENCE [LARGE SCALE GENOMIC DNA]</scope>
    <source>
        <strain evidence="1">MT/VB/25A 57/8</strain>
    </source>
</reference>
<dbReference type="InterPro" id="IPR052160">
    <property type="entry name" value="Gypsy_RT_Integrase-like"/>
</dbReference>
<gene>
    <name evidence="1" type="ORF">P3X46_026138</name>
</gene>
<dbReference type="EMBL" id="JARPOI010000015">
    <property type="protein sequence ID" value="KAJ9152583.1"/>
    <property type="molecule type" value="Genomic_DNA"/>
</dbReference>
<keyword evidence="2" id="KW-1185">Reference proteome</keyword>